<keyword evidence="3" id="KW-1015">Disulfide bond</keyword>
<feature type="domain" description="Ig-like" evidence="8">
    <location>
        <begin position="391"/>
        <end position="477"/>
    </location>
</feature>
<feature type="domain" description="Ig-like" evidence="8">
    <location>
        <begin position="229"/>
        <end position="315"/>
    </location>
</feature>
<dbReference type="InterPro" id="IPR013162">
    <property type="entry name" value="CD80_C2-set"/>
</dbReference>
<feature type="domain" description="Fibronectin type-III" evidence="9">
    <location>
        <begin position="1064"/>
        <end position="1162"/>
    </location>
</feature>
<dbReference type="SUPFAM" id="SSF48726">
    <property type="entry name" value="Immunoglobulin"/>
    <property type="match status" value="8"/>
</dbReference>
<dbReference type="PANTHER" id="PTHR11640">
    <property type="entry name" value="NEPHRIN"/>
    <property type="match status" value="1"/>
</dbReference>
<dbReference type="Proteomes" id="UP000507470">
    <property type="component" value="Unassembled WGS sequence"/>
</dbReference>
<evidence type="ECO:0000256" key="3">
    <source>
        <dbReference type="ARBA" id="ARBA00023157"/>
    </source>
</evidence>
<dbReference type="GO" id="GO:0098609">
    <property type="term" value="P:cell-cell adhesion"/>
    <property type="evidence" value="ECO:0007669"/>
    <property type="project" value="TreeGrafter"/>
</dbReference>
<dbReference type="InterPro" id="IPR036116">
    <property type="entry name" value="FN3_sf"/>
</dbReference>
<dbReference type="PANTHER" id="PTHR11640:SF158">
    <property type="entry name" value="V-SET AND IMMUNOGLOBULIN DOMAIN-CONTAINING PROTEIN 10-LIKE 2"/>
    <property type="match status" value="1"/>
</dbReference>
<dbReference type="GO" id="GO:0005886">
    <property type="term" value="C:plasma membrane"/>
    <property type="evidence" value="ECO:0007669"/>
    <property type="project" value="TreeGrafter"/>
</dbReference>
<feature type="domain" description="Ig-like" evidence="8">
    <location>
        <begin position="866"/>
        <end position="954"/>
    </location>
</feature>
<feature type="compositionally biased region" description="Polar residues" evidence="6">
    <location>
        <begin position="1211"/>
        <end position="1223"/>
    </location>
</feature>
<dbReference type="InterPro" id="IPR051275">
    <property type="entry name" value="Cell_adhesion_signaling"/>
</dbReference>
<dbReference type="Pfam" id="PF13895">
    <property type="entry name" value="Ig_2"/>
    <property type="match status" value="1"/>
</dbReference>
<dbReference type="InterPro" id="IPR003599">
    <property type="entry name" value="Ig_sub"/>
</dbReference>
<feature type="domain" description="Ig-like" evidence="8">
    <location>
        <begin position="780"/>
        <end position="859"/>
    </location>
</feature>
<evidence type="ECO:0000256" key="6">
    <source>
        <dbReference type="SAM" id="MobiDB-lite"/>
    </source>
</evidence>
<dbReference type="InterPro" id="IPR003961">
    <property type="entry name" value="FN3_dom"/>
</dbReference>
<feature type="domain" description="Ig-like" evidence="8">
    <location>
        <begin position="685"/>
        <end position="772"/>
    </location>
</feature>
<dbReference type="InterPro" id="IPR003598">
    <property type="entry name" value="Ig_sub2"/>
</dbReference>
<dbReference type="OrthoDB" id="6135318at2759"/>
<dbReference type="GO" id="GO:0050839">
    <property type="term" value="F:cell adhesion molecule binding"/>
    <property type="evidence" value="ECO:0007669"/>
    <property type="project" value="TreeGrafter"/>
</dbReference>
<evidence type="ECO:0000259" key="9">
    <source>
        <dbReference type="PROSITE" id="PS50853"/>
    </source>
</evidence>
<dbReference type="Gene3D" id="2.60.40.10">
    <property type="entry name" value="Immunoglobulins"/>
    <property type="match status" value="9"/>
</dbReference>
<dbReference type="GO" id="GO:0005911">
    <property type="term" value="C:cell-cell junction"/>
    <property type="evidence" value="ECO:0007669"/>
    <property type="project" value="TreeGrafter"/>
</dbReference>
<evidence type="ECO:0000256" key="4">
    <source>
        <dbReference type="ARBA" id="ARBA00023180"/>
    </source>
</evidence>
<keyword evidence="5" id="KW-0393">Immunoglobulin domain</keyword>
<dbReference type="SMART" id="SM00060">
    <property type="entry name" value="FN3"/>
    <property type="match status" value="1"/>
</dbReference>
<evidence type="ECO:0000256" key="2">
    <source>
        <dbReference type="ARBA" id="ARBA00023136"/>
    </source>
</evidence>
<evidence type="ECO:0000313" key="10">
    <source>
        <dbReference type="EMBL" id="CAC5385647.1"/>
    </source>
</evidence>
<dbReference type="SUPFAM" id="SSF49265">
    <property type="entry name" value="Fibronectin type III"/>
    <property type="match status" value="1"/>
</dbReference>
<accession>A0A6J8BTP2</accession>
<keyword evidence="11" id="KW-1185">Reference proteome</keyword>
<dbReference type="PROSITE" id="PS50835">
    <property type="entry name" value="IG_LIKE"/>
    <property type="match status" value="8"/>
</dbReference>
<evidence type="ECO:0000259" key="8">
    <source>
        <dbReference type="PROSITE" id="PS50835"/>
    </source>
</evidence>
<feature type="domain" description="Ig-like" evidence="8">
    <location>
        <begin position="114"/>
        <end position="221"/>
    </location>
</feature>
<dbReference type="InterPro" id="IPR036179">
    <property type="entry name" value="Ig-like_dom_sf"/>
</dbReference>
<proteinExistence type="predicted"/>
<evidence type="ECO:0000256" key="7">
    <source>
        <dbReference type="SAM" id="Phobius"/>
    </source>
</evidence>
<evidence type="ECO:0000256" key="5">
    <source>
        <dbReference type="ARBA" id="ARBA00023319"/>
    </source>
</evidence>
<dbReference type="InterPro" id="IPR013783">
    <property type="entry name" value="Ig-like_fold"/>
</dbReference>
<dbReference type="SMART" id="SM00408">
    <property type="entry name" value="IGc2"/>
    <property type="match status" value="4"/>
</dbReference>
<reference evidence="10 11" key="1">
    <citation type="submission" date="2020-06" db="EMBL/GenBank/DDBJ databases">
        <authorList>
            <person name="Li R."/>
            <person name="Bekaert M."/>
        </authorList>
    </citation>
    <scope>NUCLEOTIDE SEQUENCE [LARGE SCALE GENOMIC DNA]</scope>
    <source>
        <strain evidence="11">wild</strain>
    </source>
</reference>
<sequence>MSLFSALYQLSTFPNSAVEGKDFTFKCSYGNSLVEFRIGEKPVCIIKGYNPDNTCNLAGSYDIRFTYTCDSSSYNLTIPGILMTENLHGTKWECLNVFDYSQTSGKKELYITVPINTVTISSAQVDENPVKVIKGKSKEFTCRTDSGRPPATIQWYLSNVNITYSARNQSNECATDCSDGKTISSSQLIYKGNTDDIGKTIYCTALNIEGYRVRSKKKTIDILYSPTTPAITQTPTGPVNENTTITLTCIIKGGNPLANITWYCNGSTPVDSNGTLMNSYASISYIQLIAKKSYNGFVCSCTGSHPAWTQPNSTSLVLHIRYSPTTPAITQTPTGPVNENTTITLTCIIKGVNSEKSYNGFVCSCTGSHPAWTQPNSTSLVLHIRYSPTTPAITQTPTGPVNENTTITLTCIIKGGNPLANITWYCNGSTPVDSNGTLMSSYASISYIQLIAKKSYNGFVCSCTGSHPAWTQPNSTSLVLHIRYAPAIQTITQIPIGPVNEGNMVILTCEISGGYPLASITWICDGFTQITTSPSPLHDKVVSSIEFNVTRNSDFKECICRGQHPLWTENKEERHTLTVYFSPDESPSITQTPVGSVDEGSQVYLTCEVQGGKPLAKIEWQCDGSSPITSTVSPSTDKTISSVEITVTKYQNGEMCTCSGVHPTWNQNKSTSIQLDVNYPPELFPPITQTASGPIIEDNKVILTCEIIGGNPLATLSWQCNGFTLLASIDNLPTNKLVSSIEKNVTKADNDKICTCTGQHRLWTPNQKIRIHTLNVYYSSTIQIVNKRPISLVENKTIVLICTEVDGNPRNASFVWYKSNTIIGATANFSISEAHVEDAGNYTCKGSNGFGRKSEATVEVFVLYSPIVSVSFVTNLNTIAEDNTAVLQCTVQSNPPPNIVWTRHRSNTILHSTSTVFQSNLTIDNADCFDTGNYTCKAMNIINNNEYTTMKDIELFVKCSPRRYNGDDGSPNPRVLAIGENLTISQHIIAFPMGITSWIFKHDENSPETTVYSSLNCSTYNVTNHHICFSRHNLTATNFGLYSVVIENDVGKATFTYNIIPEGPPKQPTNILVACEITSMIVSWRPGFNGGIKQYFRVVWLNIRTQQTKYSSEIMDSNPESTKQYIVKSLTPDTPYIIYVQATNKHGIVRSTDNDNCTTGSSLFNSQLNNSLVTSVAAAIGITVFILLVASLVIFVLKRRRMKNKKEDSKLYQSTQPGTSRQRTNNDEHDYSELQTKRMDFNPDGIQANSSNTYEEVGRINDGQIYQNVCRDKEVEINNQVLISKKDGKDKKIKEK</sequence>
<gene>
    <name evidence="10" type="ORF">MCOR_21160</name>
</gene>
<dbReference type="EMBL" id="CACVKT020003742">
    <property type="protein sequence ID" value="CAC5385647.1"/>
    <property type="molecule type" value="Genomic_DNA"/>
</dbReference>
<keyword evidence="2 7" id="KW-0472">Membrane</keyword>
<evidence type="ECO:0000256" key="1">
    <source>
        <dbReference type="ARBA" id="ARBA00004479"/>
    </source>
</evidence>
<dbReference type="PROSITE" id="PS50853">
    <property type="entry name" value="FN3"/>
    <property type="match status" value="1"/>
</dbReference>
<comment type="subcellular location">
    <subcellularLocation>
        <location evidence="1">Membrane</location>
        <topology evidence="1">Single-pass type I membrane protein</topology>
    </subcellularLocation>
</comment>
<keyword evidence="4" id="KW-0325">Glycoprotein</keyword>
<dbReference type="SMART" id="SM00409">
    <property type="entry name" value="IG"/>
    <property type="match status" value="7"/>
</dbReference>
<feature type="transmembrane region" description="Helical" evidence="7">
    <location>
        <begin position="1172"/>
        <end position="1197"/>
    </location>
</feature>
<dbReference type="InterPro" id="IPR007110">
    <property type="entry name" value="Ig-like_dom"/>
</dbReference>
<dbReference type="Pfam" id="PF08205">
    <property type="entry name" value="C2-set_2"/>
    <property type="match status" value="3"/>
</dbReference>
<feature type="domain" description="Ig-like" evidence="8">
    <location>
        <begin position="486"/>
        <end position="578"/>
    </location>
</feature>
<feature type="region of interest" description="Disordered" evidence="6">
    <location>
        <begin position="1206"/>
        <end position="1230"/>
    </location>
</feature>
<evidence type="ECO:0008006" key="12">
    <source>
        <dbReference type="Google" id="ProtNLM"/>
    </source>
</evidence>
<dbReference type="CDD" id="cd00096">
    <property type="entry name" value="Ig"/>
    <property type="match status" value="1"/>
</dbReference>
<evidence type="ECO:0000313" key="11">
    <source>
        <dbReference type="Proteomes" id="UP000507470"/>
    </source>
</evidence>
<protein>
    <recommendedName>
        <fullName evidence="12">HMCN</fullName>
    </recommendedName>
</protein>
<dbReference type="Pfam" id="PF00041">
    <property type="entry name" value="fn3"/>
    <property type="match status" value="1"/>
</dbReference>
<keyword evidence="7" id="KW-0812">Transmembrane</keyword>
<dbReference type="CDD" id="cd12087">
    <property type="entry name" value="TM_EGFR-like"/>
    <property type="match status" value="1"/>
</dbReference>
<name>A0A6J8BTP2_MYTCO</name>
<keyword evidence="7" id="KW-1133">Transmembrane helix</keyword>
<organism evidence="10 11">
    <name type="scientific">Mytilus coruscus</name>
    <name type="common">Sea mussel</name>
    <dbReference type="NCBI Taxonomy" id="42192"/>
    <lineage>
        <taxon>Eukaryota</taxon>
        <taxon>Metazoa</taxon>
        <taxon>Spiralia</taxon>
        <taxon>Lophotrochozoa</taxon>
        <taxon>Mollusca</taxon>
        <taxon>Bivalvia</taxon>
        <taxon>Autobranchia</taxon>
        <taxon>Pteriomorphia</taxon>
        <taxon>Mytilida</taxon>
        <taxon>Mytiloidea</taxon>
        <taxon>Mytilidae</taxon>
        <taxon>Mytilinae</taxon>
        <taxon>Mytilus</taxon>
    </lineage>
</organism>
<dbReference type="CDD" id="cd00063">
    <property type="entry name" value="FN3"/>
    <property type="match status" value="1"/>
</dbReference>
<feature type="domain" description="Ig-like" evidence="8">
    <location>
        <begin position="587"/>
        <end position="674"/>
    </location>
</feature>
<dbReference type="Pfam" id="PF13927">
    <property type="entry name" value="Ig_3"/>
    <property type="match status" value="1"/>
</dbReference>